<dbReference type="EMBL" id="CP014223">
    <property type="protein sequence ID" value="AMJ40762.1"/>
    <property type="molecule type" value="Genomic_DNA"/>
</dbReference>
<evidence type="ECO:0000313" key="2">
    <source>
        <dbReference type="EMBL" id="AMJ40762.1"/>
    </source>
</evidence>
<dbReference type="Proteomes" id="UP000068026">
    <property type="component" value="Chromosome"/>
</dbReference>
<accession>A0A0X1U755</accession>
<gene>
    <name evidence="2" type="ORF">CPRO_11690</name>
    <name evidence="3" type="ORF">SAMN02745151_02756</name>
</gene>
<reference evidence="2 4" key="1">
    <citation type="journal article" date="2016" name="Genome Announc.">
        <title>Complete Genome Sequence of the Amino Acid-Fermenting Clostridium propionicum X2 (DSM 1682).</title>
        <authorList>
            <person name="Poehlein A."/>
            <person name="Schlien K."/>
            <person name="Chowdhury N.P."/>
            <person name="Gottschalk G."/>
            <person name="Buckel W."/>
            <person name="Daniel R."/>
        </authorList>
    </citation>
    <scope>NUCLEOTIDE SEQUENCE [LARGE SCALE GENOMIC DNA]</scope>
    <source>
        <strain evidence="2 4">X2</strain>
    </source>
</reference>
<evidence type="ECO:0000313" key="4">
    <source>
        <dbReference type="Proteomes" id="UP000068026"/>
    </source>
</evidence>
<dbReference type="RefSeq" id="WP_066048906.1">
    <property type="nucleotide sequence ID" value="NZ_CP014223.1"/>
</dbReference>
<dbReference type="KEGG" id="cpro:CPRO_11690"/>
<reference evidence="3" key="3">
    <citation type="submission" date="2016-11" db="EMBL/GenBank/DDBJ databases">
        <authorList>
            <person name="Varghese N."/>
            <person name="Submissions S."/>
        </authorList>
    </citation>
    <scope>NUCLEOTIDE SEQUENCE</scope>
    <source>
        <strain evidence="3">DSM 1682</strain>
    </source>
</reference>
<reference evidence="4" key="2">
    <citation type="submission" date="2016-01" db="EMBL/GenBank/DDBJ databases">
        <authorList>
            <person name="Poehlein A."/>
            <person name="Schlien K."/>
            <person name="Gottschalk G."/>
            <person name="Buckel W."/>
            <person name="Daniel R."/>
        </authorList>
    </citation>
    <scope>NUCLEOTIDE SEQUENCE [LARGE SCALE GENOMIC DNA]</scope>
    <source>
        <strain evidence="4">X2</strain>
    </source>
</reference>
<evidence type="ECO:0000313" key="5">
    <source>
        <dbReference type="Proteomes" id="UP000184204"/>
    </source>
</evidence>
<protein>
    <recommendedName>
        <fullName evidence="1">DUF2087 domain-containing protein</fullName>
    </recommendedName>
</protein>
<evidence type="ECO:0000313" key="3">
    <source>
        <dbReference type="EMBL" id="SHF09105.1"/>
    </source>
</evidence>
<dbReference type="OrthoDB" id="9789954at2"/>
<evidence type="ECO:0000259" key="1">
    <source>
        <dbReference type="Pfam" id="PF09860"/>
    </source>
</evidence>
<dbReference type="Proteomes" id="UP000184204">
    <property type="component" value="Unassembled WGS sequence"/>
</dbReference>
<name>A0A0X1U755_ANAPI</name>
<dbReference type="EMBL" id="FQUA01000016">
    <property type="protein sequence ID" value="SHF09105.1"/>
    <property type="molecule type" value="Genomic_DNA"/>
</dbReference>
<keyword evidence="4" id="KW-1185">Reference proteome</keyword>
<dbReference type="AlphaFoldDB" id="A0A0X1U755"/>
<feature type="domain" description="DUF2087" evidence="1">
    <location>
        <begin position="16"/>
        <end position="85"/>
    </location>
</feature>
<reference evidence="5" key="4">
    <citation type="submission" date="2016-11" db="EMBL/GenBank/DDBJ databases">
        <authorList>
            <person name="Jaros S."/>
            <person name="Januszkiewicz K."/>
            <person name="Wedrychowicz H."/>
        </authorList>
    </citation>
    <scope>NUCLEOTIDE SEQUENCE [LARGE SCALE GENOMIC DNA]</scope>
    <source>
        <strain evidence="5">DSM 1682</strain>
    </source>
</reference>
<sequence length="99" mass="11878">MEQKNIINRFLDESGKIKQLPEKKTYRIEVLSYLAEKFEANRNYTEKEVNCICDEWHTFSDYFILRRELVDNGLLCREPSGSRYWKPLHADLTDCKKTL</sequence>
<dbReference type="Pfam" id="PF09860">
    <property type="entry name" value="DUF2087"/>
    <property type="match status" value="1"/>
</dbReference>
<dbReference type="InterPro" id="IPR018656">
    <property type="entry name" value="DUF2087"/>
</dbReference>
<proteinExistence type="predicted"/>
<organism evidence="3 5">
    <name type="scientific">Anaerotignum propionicum DSM 1682</name>
    <dbReference type="NCBI Taxonomy" id="991789"/>
    <lineage>
        <taxon>Bacteria</taxon>
        <taxon>Bacillati</taxon>
        <taxon>Bacillota</taxon>
        <taxon>Clostridia</taxon>
        <taxon>Lachnospirales</taxon>
        <taxon>Anaerotignaceae</taxon>
        <taxon>Anaerotignum</taxon>
    </lineage>
</organism>